<dbReference type="EMBL" id="AVOT02127989">
    <property type="protein sequence ID" value="MBW0587689.1"/>
    <property type="molecule type" value="Genomic_DNA"/>
</dbReference>
<dbReference type="PANTHER" id="PTHR11439">
    <property type="entry name" value="GAG-POL-RELATED RETROTRANSPOSON"/>
    <property type="match status" value="1"/>
</dbReference>
<dbReference type="InterPro" id="IPR013103">
    <property type="entry name" value="RVT_2"/>
</dbReference>
<dbReference type="Pfam" id="PF07727">
    <property type="entry name" value="RVT_2"/>
    <property type="match status" value="1"/>
</dbReference>
<evidence type="ECO:0000313" key="2">
    <source>
        <dbReference type="EMBL" id="MBW0587689.1"/>
    </source>
</evidence>
<dbReference type="Proteomes" id="UP000765509">
    <property type="component" value="Unassembled WGS sequence"/>
</dbReference>
<evidence type="ECO:0000313" key="3">
    <source>
        <dbReference type="Proteomes" id="UP000765509"/>
    </source>
</evidence>
<dbReference type="SUPFAM" id="SSF56672">
    <property type="entry name" value="DNA/RNA polymerases"/>
    <property type="match status" value="1"/>
</dbReference>
<reference evidence="2" key="1">
    <citation type="submission" date="2021-03" db="EMBL/GenBank/DDBJ databases">
        <title>Draft genome sequence of rust myrtle Austropuccinia psidii MF-1, a brazilian biotype.</title>
        <authorList>
            <person name="Quecine M.C."/>
            <person name="Pachon D.M.R."/>
            <person name="Bonatelli M.L."/>
            <person name="Correr F.H."/>
            <person name="Franceschini L.M."/>
            <person name="Leite T.F."/>
            <person name="Margarido G.R.A."/>
            <person name="Almeida C.A."/>
            <person name="Ferrarezi J.A."/>
            <person name="Labate C.A."/>
        </authorList>
    </citation>
    <scope>NUCLEOTIDE SEQUENCE</scope>
    <source>
        <strain evidence="2">MF-1</strain>
    </source>
</reference>
<organism evidence="2 3">
    <name type="scientific">Austropuccinia psidii MF-1</name>
    <dbReference type="NCBI Taxonomy" id="1389203"/>
    <lineage>
        <taxon>Eukaryota</taxon>
        <taxon>Fungi</taxon>
        <taxon>Dikarya</taxon>
        <taxon>Basidiomycota</taxon>
        <taxon>Pucciniomycotina</taxon>
        <taxon>Pucciniomycetes</taxon>
        <taxon>Pucciniales</taxon>
        <taxon>Sphaerophragmiaceae</taxon>
        <taxon>Austropuccinia</taxon>
    </lineage>
</organism>
<dbReference type="PANTHER" id="PTHR11439:SF467">
    <property type="entry name" value="INTEGRASE CATALYTIC DOMAIN-CONTAINING PROTEIN"/>
    <property type="match status" value="1"/>
</dbReference>
<feature type="domain" description="Reverse transcriptase Ty1/copia-type" evidence="1">
    <location>
        <begin position="1"/>
        <end position="161"/>
    </location>
</feature>
<protein>
    <recommendedName>
        <fullName evidence="1">Reverse transcriptase Ty1/copia-type domain-containing protein</fullName>
    </recommendedName>
</protein>
<evidence type="ECO:0000259" key="1">
    <source>
        <dbReference type="Pfam" id="PF07727"/>
    </source>
</evidence>
<sequence length="386" mass="43692">MDAVAAFLNLTLEEEIYMTIPNLLLACSSDKVWQLKKPLYGLKQSSQYWYIELTSFFKSIKLFPSKADLCLFISNDVGWEFFVHIHVNDMTIASKKIEKFKSLIVERFEMEDLGPSNFVLGIKLTRSKATKEIFLSQSSYVKELLHEYDMSDCKTVATPMVANSRVSAASDDNHQRFLSLNKNYCQTIEKISYLQVASRPDLAFVTSQLSQFLEKPGYSHWIAFKHLLQYLAGTQDLALCLGGCNFSLCSYSDADYANCINTRWSVSGYLTMIGNSFIYWKSRKQNTVSTSSCEVEYKAQYEGAKDLLGSARLLVELGISVPMPLQLFGDNQGAISLAKNPQVNKRSKHFDVIFHWIQEKTANNTVKVDYIATQKMLADGLTKALA</sequence>
<dbReference type="InterPro" id="IPR043502">
    <property type="entry name" value="DNA/RNA_pol_sf"/>
</dbReference>
<comment type="caution">
    <text evidence="2">The sequence shown here is derived from an EMBL/GenBank/DDBJ whole genome shotgun (WGS) entry which is preliminary data.</text>
</comment>
<accession>A0A9Q3Q757</accession>
<dbReference type="OrthoDB" id="5423336at2759"/>
<name>A0A9Q3Q757_9BASI</name>
<dbReference type="CDD" id="cd09272">
    <property type="entry name" value="RNase_HI_RT_Ty1"/>
    <property type="match status" value="1"/>
</dbReference>
<dbReference type="AlphaFoldDB" id="A0A9Q3Q757"/>
<gene>
    <name evidence="2" type="ORF">O181_127404</name>
</gene>
<keyword evidence="3" id="KW-1185">Reference proteome</keyword>
<proteinExistence type="predicted"/>